<organism evidence="1 2">
    <name type="scientific">Batillaria attramentaria</name>
    <dbReference type="NCBI Taxonomy" id="370345"/>
    <lineage>
        <taxon>Eukaryota</taxon>
        <taxon>Metazoa</taxon>
        <taxon>Spiralia</taxon>
        <taxon>Lophotrochozoa</taxon>
        <taxon>Mollusca</taxon>
        <taxon>Gastropoda</taxon>
        <taxon>Caenogastropoda</taxon>
        <taxon>Sorbeoconcha</taxon>
        <taxon>Cerithioidea</taxon>
        <taxon>Batillariidae</taxon>
        <taxon>Batillaria</taxon>
    </lineage>
</organism>
<accession>A0ABD0LIL7</accession>
<comment type="caution">
    <text evidence="1">The sequence shown here is derived from an EMBL/GenBank/DDBJ whole genome shotgun (WGS) entry which is preliminary data.</text>
</comment>
<keyword evidence="2" id="KW-1185">Reference proteome</keyword>
<sequence length="115" mass="12624">MCGWEADFFSRSNNITTTTIVLMQPADGLIVMSSDTTQRRFDESISVHKLVQTKPAQSSFTDGIRPSPGSTPGFWSSALRLSSAPFFSAGSIGGIHRETNAFRLDTLSTSEIWIY</sequence>
<protein>
    <submittedName>
        <fullName evidence="1">Uncharacterized protein</fullName>
    </submittedName>
</protein>
<dbReference type="EMBL" id="JACVVK020000046">
    <property type="protein sequence ID" value="KAK7499131.1"/>
    <property type="molecule type" value="Genomic_DNA"/>
</dbReference>
<evidence type="ECO:0000313" key="2">
    <source>
        <dbReference type="Proteomes" id="UP001519460"/>
    </source>
</evidence>
<reference evidence="1 2" key="1">
    <citation type="journal article" date="2023" name="Sci. Data">
        <title>Genome assembly of the Korean intertidal mud-creeper Batillaria attramentaria.</title>
        <authorList>
            <person name="Patra A.K."/>
            <person name="Ho P.T."/>
            <person name="Jun S."/>
            <person name="Lee S.J."/>
            <person name="Kim Y."/>
            <person name="Won Y.J."/>
        </authorList>
    </citation>
    <scope>NUCLEOTIDE SEQUENCE [LARGE SCALE GENOMIC DNA]</scope>
    <source>
        <strain evidence="1">Wonlab-2016</strain>
    </source>
</reference>
<evidence type="ECO:0000313" key="1">
    <source>
        <dbReference type="EMBL" id="KAK7499131.1"/>
    </source>
</evidence>
<dbReference type="Proteomes" id="UP001519460">
    <property type="component" value="Unassembled WGS sequence"/>
</dbReference>
<name>A0ABD0LIL7_9CAEN</name>
<proteinExistence type="predicted"/>
<dbReference type="AlphaFoldDB" id="A0ABD0LIL7"/>
<gene>
    <name evidence="1" type="ORF">BaRGS_00009678</name>
</gene>